<sequence length="121" mass="12654">MVRVGGADMSGTYTFMLGGAHAADGSVRAQQAHLVGELGPELFISSSSGRIVKLKQADSAALEALTHRGRESVRVLRRARVLQLLAAGWTVVGVAEAAGTRRRSGGVFVLSWVGTARTSHA</sequence>
<evidence type="ECO:0000313" key="2">
    <source>
        <dbReference type="Proteomes" id="UP000267003"/>
    </source>
</evidence>
<reference evidence="2" key="1">
    <citation type="submission" date="2018-09" db="EMBL/GenBank/DDBJ databases">
        <authorList>
            <person name="Livingstone P.G."/>
            <person name="Whitworth D.E."/>
        </authorList>
    </citation>
    <scope>NUCLEOTIDE SEQUENCE [LARGE SCALE GENOMIC DNA]</scope>
    <source>
        <strain evidence="2">AB050A</strain>
    </source>
</reference>
<gene>
    <name evidence="1" type="ORF">D7W81_03345</name>
</gene>
<organism evidence="1 2">
    <name type="scientific">Corallococcus aberystwythensis</name>
    <dbReference type="NCBI Taxonomy" id="2316722"/>
    <lineage>
        <taxon>Bacteria</taxon>
        <taxon>Pseudomonadati</taxon>
        <taxon>Myxococcota</taxon>
        <taxon>Myxococcia</taxon>
        <taxon>Myxococcales</taxon>
        <taxon>Cystobacterineae</taxon>
        <taxon>Myxococcaceae</taxon>
        <taxon>Corallococcus</taxon>
    </lineage>
</organism>
<dbReference type="AlphaFoldDB" id="A0A3A8R8W0"/>
<dbReference type="EMBL" id="RAWK01000012">
    <property type="protein sequence ID" value="RKH73702.1"/>
    <property type="molecule type" value="Genomic_DNA"/>
</dbReference>
<evidence type="ECO:0000313" key="1">
    <source>
        <dbReference type="EMBL" id="RKH73702.1"/>
    </source>
</evidence>
<comment type="caution">
    <text evidence="1">The sequence shown here is derived from an EMBL/GenBank/DDBJ whole genome shotgun (WGS) entry which is preliminary data.</text>
</comment>
<keyword evidence="2" id="KW-1185">Reference proteome</keyword>
<name>A0A3A8R8W0_9BACT</name>
<dbReference type="RefSeq" id="WP_120553851.1">
    <property type="nucleotide sequence ID" value="NZ_RAWK01000012.1"/>
</dbReference>
<proteinExistence type="predicted"/>
<dbReference type="Proteomes" id="UP000267003">
    <property type="component" value="Unassembled WGS sequence"/>
</dbReference>
<protein>
    <submittedName>
        <fullName evidence="1">Uncharacterized protein</fullName>
    </submittedName>
</protein>
<accession>A0A3A8R8W0</accession>